<reference evidence="3" key="1">
    <citation type="journal article" date="2017" name="Nature">
        <title>The sunflower genome provides insights into oil metabolism, flowering and Asterid evolution.</title>
        <authorList>
            <person name="Badouin H."/>
            <person name="Gouzy J."/>
            <person name="Grassa C.J."/>
            <person name="Murat F."/>
            <person name="Staton S.E."/>
            <person name="Cottret L."/>
            <person name="Lelandais-Briere C."/>
            <person name="Owens G.L."/>
            <person name="Carrere S."/>
            <person name="Mayjonade B."/>
            <person name="Legrand L."/>
            <person name="Gill N."/>
            <person name="Kane N.C."/>
            <person name="Bowers J.E."/>
            <person name="Hubner S."/>
            <person name="Bellec A."/>
            <person name="Berard A."/>
            <person name="Berges H."/>
            <person name="Blanchet N."/>
            <person name="Boniface M.C."/>
            <person name="Brunel D."/>
            <person name="Catrice O."/>
            <person name="Chaidir N."/>
            <person name="Claudel C."/>
            <person name="Donnadieu C."/>
            <person name="Faraut T."/>
            <person name="Fievet G."/>
            <person name="Helmstetter N."/>
            <person name="King M."/>
            <person name="Knapp S.J."/>
            <person name="Lai Z."/>
            <person name="Le Paslier M.C."/>
            <person name="Lippi Y."/>
            <person name="Lorenzon L."/>
            <person name="Mandel J.R."/>
            <person name="Marage G."/>
            <person name="Marchand G."/>
            <person name="Marquand E."/>
            <person name="Bret-Mestries E."/>
            <person name="Morien E."/>
            <person name="Nambeesan S."/>
            <person name="Nguyen T."/>
            <person name="Pegot-Espagnet P."/>
            <person name="Pouilly N."/>
            <person name="Raftis F."/>
            <person name="Sallet E."/>
            <person name="Schiex T."/>
            <person name="Thomas J."/>
            <person name="Vandecasteele C."/>
            <person name="Vares D."/>
            <person name="Vear F."/>
            <person name="Vautrin S."/>
            <person name="Crespi M."/>
            <person name="Mangin B."/>
            <person name="Burke J.M."/>
            <person name="Salse J."/>
            <person name="Munos S."/>
            <person name="Vincourt P."/>
            <person name="Rieseberg L.H."/>
            <person name="Langlade N.B."/>
        </authorList>
    </citation>
    <scope>NUCLEOTIDE SEQUENCE</scope>
    <source>
        <tissue evidence="3">Leaves</tissue>
    </source>
</reference>
<evidence type="ECO:0000256" key="1">
    <source>
        <dbReference type="ARBA" id="ARBA00022574"/>
    </source>
</evidence>
<dbReference type="EMBL" id="MNCJ02000328">
    <property type="protein sequence ID" value="KAF5773286.1"/>
    <property type="molecule type" value="Genomic_DNA"/>
</dbReference>
<gene>
    <name evidence="3" type="ORF">HanXRQr2_Chr13g0586971</name>
</gene>
<keyword evidence="2" id="KW-0677">Repeat</keyword>
<dbReference type="SUPFAM" id="SSF50978">
    <property type="entry name" value="WD40 repeat-like"/>
    <property type="match status" value="1"/>
</dbReference>
<proteinExistence type="predicted"/>
<evidence type="ECO:0000256" key="2">
    <source>
        <dbReference type="ARBA" id="ARBA00022737"/>
    </source>
</evidence>
<dbReference type="Gramene" id="mRNA:HanXRQr2_Chr13g0586971">
    <property type="protein sequence ID" value="CDS:HanXRQr2_Chr13g0586971.1"/>
    <property type="gene ID" value="HanXRQr2_Chr13g0586971"/>
</dbReference>
<organism evidence="3 4">
    <name type="scientific">Helianthus annuus</name>
    <name type="common">Common sunflower</name>
    <dbReference type="NCBI Taxonomy" id="4232"/>
    <lineage>
        <taxon>Eukaryota</taxon>
        <taxon>Viridiplantae</taxon>
        <taxon>Streptophyta</taxon>
        <taxon>Embryophyta</taxon>
        <taxon>Tracheophyta</taxon>
        <taxon>Spermatophyta</taxon>
        <taxon>Magnoliopsida</taxon>
        <taxon>eudicotyledons</taxon>
        <taxon>Gunneridae</taxon>
        <taxon>Pentapetalae</taxon>
        <taxon>asterids</taxon>
        <taxon>campanulids</taxon>
        <taxon>Asterales</taxon>
        <taxon>Asteraceae</taxon>
        <taxon>Asteroideae</taxon>
        <taxon>Heliantheae alliance</taxon>
        <taxon>Heliantheae</taxon>
        <taxon>Helianthus</taxon>
    </lineage>
</organism>
<dbReference type="PANTHER" id="PTHR15574:SF65">
    <property type="entry name" value="TRANSDUCIN_WD40 REPEAT-LIKE SUPERFAMILY PROTEIN"/>
    <property type="match status" value="1"/>
</dbReference>
<dbReference type="Gene3D" id="2.130.10.10">
    <property type="entry name" value="YVTN repeat-like/Quinoprotein amine dehydrogenase"/>
    <property type="match status" value="1"/>
</dbReference>
<accession>A0A9K3EHZ7</accession>
<keyword evidence="4" id="KW-1185">Reference proteome</keyword>
<dbReference type="InterPro" id="IPR036322">
    <property type="entry name" value="WD40_repeat_dom_sf"/>
</dbReference>
<keyword evidence="1" id="KW-0853">WD repeat</keyword>
<dbReference type="AlphaFoldDB" id="A0A9K3EHZ7"/>
<dbReference type="Proteomes" id="UP000215914">
    <property type="component" value="Unassembled WGS sequence"/>
</dbReference>
<evidence type="ECO:0000313" key="3">
    <source>
        <dbReference type="EMBL" id="KAF5773286.1"/>
    </source>
</evidence>
<sequence>MGLGPCPIAVSQEHVDSLDEQPQMYSGHRNNFTVKGVSFFGPDSEYVMSGSDCGHIFVWKKKDGRVIRIMEAMGV</sequence>
<comment type="caution">
    <text evidence="3">The sequence shown here is derived from an EMBL/GenBank/DDBJ whole genome shotgun (WGS) entry which is preliminary data.</text>
</comment>
<protein>
    <submittedName>
        <fullName evidence="3">Transcription factor WD40-like family</fullName>
    </submittedName>
</protein>
<evidence type="ECO:0000313" key="4">
    <source>
        <dbReference type="Proteomes" id="UP000215914"/>
    </source>
</evidence>
<dbReference type="InterPro" id="IPR045151">
    <property type="entry name" value="DCAF8"/>
</dbReference>
<name>A0A9K3EHZ7_HELAN</name>
<dbReference type="PANTHER" id="PTHR15574">
    <property type="entry name" value="WD REPEAT DOMAIN-CONTAINING FAMILY"/>
    <property type="match status" value="1"/>
</dbReference>
<reference evidence="3" key="2">
    <citation type="submission" date="2020-06" db="EMBL/GenBank/DDBJ databases">
        <title>Helianthus annuus Genome sequencing and assembly Release 2.</title>
        <authorList>
            <person name="Gouzy J."/>
            <person name="Langlade N."/>
            <person name="Munos S."/>
        </authorList>
    </citation>
    <scope>NUCLEOTIDE SEQUENCE</scope>
    <source>
        <tissue evidence="3">Leaves</tissue>
    </source>
</reference>
<dbReference type="InterPro" id="IPR015943">
    <property type="entry name" value="WD40/YVTN_repeat-like_dom_sf"/>
</dbReference>